<sequence length="99" mass="11415">MEEKQFSQICRTSLARIGLIFEFPTTDRMFSIPLYPQPLVFLKSRITVERQERILLSNRPSSLFEKSTPLFRNTRVPLCAPASSIELLDISQFSSSHHS</sequence>
<evidence type="ECO:0000313" key="1">
    <source>
        <dbReference type="EMBL" id="CAL1301037.1"/>
    </source>
</evidence>
<dbReference type="EMBL" id="CAXIEN010000610">
    <property type="protein sequence ID" value="CAL1301037.1"/>
    <property type="molecule type" value="Genomic_DNA"/>
</dbReference>
<accession>A0AAV2BYS9</accession>
<dbReference type="Proteomes" id="UP001497382">
    <property type="component" value="Unassembled WGS sequence"/>
</dbReference>
<name>A0AAV2BYS9_9ARAC</name>
<dbReference type="AlphaFoldDB" id="A0AAV2BYS9"/>
<gene>
    <name evidence="1" type="ORF">LARSCL_LOCUS22276</name>
</gene>
<organism evidence="1 2">
    <name type="scientific">Larinioides sclopetarius</name>
    <dbReference type="NCBI Taxonomy" id="280406"/>
    <lineage>
        <taxon>Eukaryota</taxon>
        <taxon>Metazoa</taxon>
        <taxon>Ecdysozoa</taxon>
        <taxon>Arthropoda</taxon>
        <taxon>Chelicerata</taxon>
        <taxon>Arachnida</taxon>
        <taxon>Araneae</taxon>
        <taxon>Araneomorphae</taxon>
        <taxon>Entelegynae</taxon>
        <taxon>Araneoidea</taxon>
        <taxon>Araneidae</taxon>
        <taxon>Larinioides</taxon>
    </lineage>
</organism>
<protein>
    <submittedName>
        <fullName evidence="1">Uncharacterized protein</fullName>
    </submittedName>
</protein>
<keyword evidence="2" id="KW-1185">Reference proteome</keyword>
<comment type="caution">
    <text evidence="1">The sequence shown here is derived from an EMBL/GenBank/DDBJ whole genome shotgun (WGS) entry which is preliminary data.</text>
</comment>
<evidence type="ECO:0000313" key="2">
    <source>
        <dbReference type="Proteomes" id="UP001497382"/>
    </source>
</evidence>
<reference evidence="1 2" key="1">
    <citation type="submission" date="2024-04" db="EMBL/GenBank/DDBJ databases">
        <authorList>
            <person name="Rising A."/>
            <person name="Reimegard J."/>
            <person name="Sonavane S."/>
            <person name="Akerstrom W."/>
            <person name="Nylinder S."/>
            <person name="Hedman E."/>
            <person name="Kallberg Y."/>
        </authorList>
    </citation>
    <scope>NUCLEOTIDE SEQUENCE [LARGE SCALE GENOMIC DNA]</scope>
</reference>
<proteinExistence type="predicted"/>